<dbReference type="Proteomes" id="UP000237798">
    <property type="component" value="Unassembled WGS sequence"/>
</dbReference>
<evidence type="ECO:0000256" key="3">
    <source>
        <dbReference type="ARBA" id="ARBA00023163"/>
    </source>
</evidence>
<gene>
    <name evidence="5" type="primary">mexR</name>
    <name evidence="5" type="ORF">CLLU_15660</name>
</gene>
<dbReference type="SMART" id="SM00347">
    <property type="entry name" value="HTH_MARR"/>
    <property type="match status" value="1"/>
</dbReference>
<reference evidence="5 6" key="1">
    <citation type="submission" date="2018-03" db="EMBL/GenBank/DDBJ databases">
        <title>Genome sequence of Clostridium luticellarii DSM 29923.</title>
        <authorList>
            <person name="Poehlein A."/>
            <person name="Daniel R."/>
        </authorList>
    </citation>
    <scope>NUCLEOTIDE SEQUENCE [LARGE SCALE GENOMIC DNA]</scope>
    <source>
        <strain evidence="5 6">DSM 29923</strain>
    </source>
</reference>
<dbReference type="InterPro" id="IPR036388">
    <property type="entry name" value="WH-like_DNA-bd_sf"/>
</dbReference>
<evidence type="ECO:0000256" key="1">
    <source>
        <dbReference type="ARBA" id="ARBA00023015"/>
    </source>
</evidence>
<evidence type="ECO:0000259" key="4">
    <source>
        <dbReference type="PROSITE" id="PS50995"/>
    </source>
</evidence>
<dbReference type="OrthoDB" id="795750at2"/>
<dbReference type="EMBL" id="PVXP01000016">
    <property type="protein sequence ID" value="PRR85496.1"/>
    <property type="molecule type" value="Genomic_DNA"/>
</dbReference>
<organism evidence="5 6">
    <name type="scientific">Clostridium luticellarii</name>
    <dbReference type="NCBI Taxonomy" id="1691940"/>
    <lineage>
        <taxon>Bacteria</taxon>
        <taxon>Bacillati</taxon>
        <taxon>Bacillota</taxon>
        <taxon>Clostridia</taxon>
        <taxon>Eubacteriales</taxon>
        <taxon>Clostridiaceae</taxon>
        <taxon>Clostridium</taxon>
    </lineage>
</organism>
<comment type="caution">
    <text evidence="5">The sequence shown here is derived from an EMBL/GenBank/DDBJ whole genome shotgun (WGS) entry which is preliminary data.</text>
</comment>
<keyword evidence="3" id="KW-0804">Transcription</keyword>
<protein>
    <submittedName>
        <fullName evidence="5">Multidrug resistance operon repressor</fullName>
    </submittedName>
</protein>
<dbReference type="SUPFAM" id="SSF46785">
    <property type="entry name" value="Winged helix' DNA-binding domain"/>
    <property type="match status" value="1"/>
</dbReference>
<evidence type="ECO:0000256" key="2">
    <source>
        <dbReference type="ARBA" id="ARBA00023125"/>
    </source>
</evidence>
<dbReference type="PROSITE" id="PS50995">
    <property type="entry name" value="HTH_MARR_2"/>
    <property type="match status" value="1"/>
</dbReference>
<keyword evidence="6" id="KW-1185">Reference proteome</keyword>
<dbReference type="InterPro" id="IPR036390">
    <property type="entry name" value="WH_DNA-bd_sf"/>
</dbReference>
<keyword evidence="1" id="KW-0805">Transcription regulation</keyword>
<dbReference type="GO" id="GO:0003700">
    <property type="term" value="F:DNA-binding transcription factor activity"/>
    <property type="evidence" value="ECO:0007669"/>
    <property type="project" value="InterPro"/>
</dbReference>
<dbReference type="AlphaFoldDB" id="A0A2T0BNQ4"/>
<dbReference type="RefSeq" id="WP_106009172.1">
    <property type="nucleotide sequence ID" value="NZ_JALCPJ010000005.1"/>
</dbReference>
<name>A0A2T0BNQ4_9CLOT</name>
<sequence length="155" mass="18416">MENSKASVLIKLTNSIYRCTQMYVDKKLKKFNLTTGTYPYILVLKRREGINQNELSRELNVDKSLCSRTIKRLIGLNYIRMEENKEDIRAHKLYITNKAEDVMPKIVKIIQEWIHILVQGTDEQEIAISIEFLERVLKNGTIYREKYCERMKKIE</sequence>
<evidence type="ECO:0000313" key="6">
    <source>
        <dbReference type="Proteomes" id="UP000237798"/>
    </source>
</evidence>
<feature type="domain" description="HTH marR-type" evidence="4">
    <location>
        <begin position="9"/>
        <end position="138"/>
    </location>
</feature>
<dbReference type="InterPro" id="IPR000835">
    <property type="entry name" value="HTH_MarR-typ"/>
</dbReference>
<dbReference type="PANTHER" id="PTHR42756:SF2">
    <property type="entry name" value="MARR FAMILY REGULATORY PROTEIN"/>
    <property type="match status" value="1"/>
</dbReference>
<proteinExistence type="predicted"/>
<keyword evidence="2" id="KW-0238">DNA-binding</keyword>
<accession>A0A2T0BNQ4</accession>
<evidence type="ECO:0000313" key="5">
    <source>
        <dbReference type="EMBL" id="PRR85496.1"/>
    </source>
</evidence>
<dbReference type="PANTHER" id="PTHR42756">
    <property type="entry name" value="TRANSCRIPTIONAL REGULATOR, MARR"/>
    <property type="match status" value="1"/>
</dbReference>
<dbReference type="Pfam" id="PF12802">
    <property type="entry name" value="MarR_2"/>
    <property type="match status" value="1"/>
</dbReference>
<dbReference type="Gene3D" id="1.10.10.10">
    <property type="entry name" value="Winged helix-like DNA-binding domain superfamily/Winged helix DNA-binding domain"/>
    <property type="match status" value="1"/>
</dbReference>
<dbReference type="GO" id="GO:0003677">
    <property type="term" value="F:DNA binding"/>
    <property type="evidence" value="ECO:0007669"/>
    <property type="project" value="UniProtKB-KW"/>
</dbReference>